<proteinExistence type="inferred from homology"/>
<keyword evidence="4" id="KW-0560">Oxidoreductase</keyword>
<dbReference type="Gene3D" id="1.10.630.10">
    <property type="entry name" value="Cytochrome P450"/>
    <property type="match status" value="1"/>
</dbReference>
<dbReference type="PRINTS" id="PR00385">
    <property type="entry name" value="P450"/>
</dbReference>
<dbReference type="GO" id="GO:0004497">
    <property type="term" value="F:monooxygenase activity"/>
    <property type="evidence" value="ECO:0007669"/>
    <property type="project" value="UniProtKB-KW"/>
</dbReference>
<dbReference type="AlphaFoldDB" id="B8HVM8"/>
<dbReference type="PANTHER" id="PTHR24305">
    <property type="entry name" value="CYTOCHROME P450"/>
    <property type="match status" value="1"/>
</dbReference>
<dbReference type="GO" id="GO:0020037">
    <property type="term" value="F:heme binding"/>
    <property type="evidence" value="ECO:0007669"/>
    <property type="project" value="InterPro"/>
</dbReference>
<dbReference type="InterPro" id="IPR050121">
    <property type="entry name" value="Cytochrome_P450_monoxygenase"/>
</dbReference>
<evidence type="ECO:0000256" key="1">
    <source>
        <dbReference type="ARBA" id="ARBA00001971"/>
    </source>
</evidence>
<comment type="cofactor">
    <cofactor evidence="1 3">
        <name>heme</name>
        <dbReference type="ChEBI" id="CHEBI:30413"/>
    </cofactor>
</comment>
<dbReference type="InterPro" id="IPR036396">
    <property type="entry name" value="Cyt_P450_sf"/>
</dbReference>
<dbReference type="PRINTS" id="PR00463">
    <property type="entry name" value="EP450I"/>
</dbReference>
<comment type="similarity">
    <text evidence="2 4">Belongs to the cytochrome P450 family.</text>
</comment>
<organism evidence="6">
    <name type="scientific">Cyanothece sp. (strain PCC 7425 / ATCC 29141)</name>
    <dbReference type="NCBI Taxonomy" id="395961"/>
    <lineage>
        <taxon>Bacteria</taxon>
        <taxon>Bacillati</taxon>
        <taxon>Cyanobacteriota</taxon>
        <taxon>Cyanophyceae</taxon>
        <taxon>Gomontiellales</taxon>
        <taxon>Cyanothecaceae</taxon>
        <taxon>Cyanothece</taxon>
    </lineage>
</organism>
<dbReference type="PANTHER" id="PTHR24305:SF166">
    <property type="entry name" value="CYTOCHROME P450 12A4, MITOCHONDRIAL-RELATED"/>
    <property type="match status" value="1"/>
</dbReference>
<dbReference type="GO" id="GO:0005506">
    <property type="term" value="F:iron ion binding"/>
    <property type="evidence" value="ECO:0007669"/>
    <property type="project" value="InterPro"/>
</dbReference>
<dbReference type="GO" id="GO:0016705">
    <property type="term" value="F:oxidoreductase activity, acting on paired donors, with incorporation or reduction of molecular oxygen"/>
    <property type="evidence" value="ECO:0007669"/>
    <property type="project" value="InterPro"/>
</dbReference>
<dbReference type="OrthoDB" id="446280at2"/>
<dbReference type="InterPro" id="IPR002401">
    <property type="entry name" value="Cyt_P450_E_grp-I"/>
</dbReference>
<dbReference type="STRING" id="395961.Cyan7425_4026"/>
<gene>
    <name evidence="6" type="ordered locus">Cyan7425_4026</name>
</gene>
<dbReference type="EMBL" id="CP001344">
    <property type="protein sequence ID" value="ACL46340.1"/>
    <property type="molecule type" value="Genomic_DNA"/>
</dbReference>
<evidence type="ECO:0000256" key="4">
    <source>
        <dbReference type="RuleBase" id="RU000461"/>
    </source>
</evidence>
<keyword evidence="3 4" id="KW-0479">Metal-binding</keyword>
<feature type="binding site" description="axial binding residue" evidence="3">
    <location>
        <position position="391"/>
    </location>
    <ligand>
        <name>heme</name>
        <dbReference type="ChEBI" id="CHEBI:30413"/>
    </ligand>
    <ligandPart>
        <name>Fe</name>
        <dbReference type="ChEBI" id="CHEBI:18248"/>
    </ligandPart>
</feature>
<keyword evidence="3 4" id="KW-0408">Iron</keyword>
<dbReference type="InterPro" id="IPR001128">
    <property type="entry name" value="Cyt_P450"/>
</dbReference>
<keyword evidence="4" id="KW-0503">Monooxygenase</keyword>
<reference evidence="6" key="1">
    <citation type="submission" date="2009-01" db="EMBL/GenBank/DDBJ databases">
        <title>Complete sequence of chromosome Cyanothece sp. PCC 7425.</title>
        <authorList>
            <consortium name="US DOE Joint Genome Institute"/>
            <person name="Lucas S."/>
            <person name="Copeland A."/>
            <person name="Lapidus A."/>
            <person name="Glavina del Rio T."/>
            <person name="Dalin E."/>
            <person name="Tice H."/>
            <person name="Bruce D."/>
            <person name="Goodwin L."/>
            <person name="Pitluck S."/>
            <person name="Sims D."/>
            <person name="Meineke L."/>
            <person name="Brettin T."/>
            <person name="Detter J.C."/>
            <person name="Han C."/>
            <person name="Larimer F."/>
            <person name="Land M."/>
            <person name="Hauser L."/>
            <person name="Kyrpides N."/>
            <person name="Ovchinnikova G."/>
            <person name="Liberton M."/>
            <person name="Stoeckel J."/>
            <person name="Banerjee A."/>
            <person name="Singh A."/>
            <person name="Page L."/>
            <person name="Sato H."/>
            <person name="Zhao L."/>
            <person name="Sherman L."/>
            <person name="Pakrasi H."/>
            <person name="Richardson P."/>
        </authorList>
    </citation>
    <scope>NUCLEOTIDE SEQUENCE</scope>
    <source>
        <strain evidence="6">PCC 7425</strain>
    </source>
</reference>
<dbReference type="PROSITE" id="PS00086">
    <property type="entry name" value="CYTOCHROME_P450"/>
    <property type="match status" value="1"/>
</dbReference>
<dbReference type="SUPFAM" id="SSF48264">
    <property type="entry name" value="Cytochrome P450"/>
    <property type="match status" value="1"/>
</dbReference>
<evidence type="ECO:0000256" key="2">
    <source>
        <dbReference type="ARBA" id="ARBA00010617"/>
    </source>
</evidence>
<dbReference type="KEGG" id="cyn:Cyan7425_4026"/>
<evidence type="ECO:0000313" key="6">
    <source>
        <dbReference type="EMBL" id="ACL46340.1"/>
    </source>
</evidence>
<dbReference type="Pfam" id="PF00067">
    <property type="entry name" value="p450"/>
    <property type="match status" value="1"/>
</dbReference>
<keyword evidence="3 4" id="KW-0349">Heme</keyword>
<accession>B8HVM8</accession>
<evidence type="ECO:0000256" key="3">
    <source>
        <dbReference type="PIRSR" id="PIRSR602401-1"/>
    </source>
</evidence>
<dbReference type="CDD" id="cd11053">
    <property type="entry name" value="CYP110-like"/>
    <property type="match status" value="1"/>
</dbReference>
<sequence>MTLPAGPPTLPLVQLLQWIFTPFAYLEDNQRRYGDIFTARFAGFPPFVLVSDPQAIDAILTAPVQQYDSGRANVILRPTLGDHSLLLLDGELHQRQRQLLMPPLHGERMRAYGQLICQITEAVMDQWQVGQNLTLRPWMQEISLQVILKAVFGLADHRRYQELKQLLSSLLELLTSPVGNVLAFFVNLQMDLGPWSPTGKFLHLKAQIDQLIYAEIAERRQEGSDRSDILSLLLAARDEVGQPMSDQELRDELMTLLIAGHETTATALTWALYWIHRSPEVKARLLVELDSVGEDADPGILAKLPYLNAVCAETLRIYPIALITLLRIARQPVDLQGVHFAPDTYLAPCIYLVHQRPDLYPQPREFRPERFLERQFSAYEYLPFGGGHRRCIGAAFALYEMKLVLATLLRHWQFRLTDSRPVRPQRRGLTMAPAGGVKITAVATTARSPQKRPQREVPPDSARTPIAP</sequence>
<protein>
    <submittedName>
        <fullName evidence="6">Cytochrome P450</fullName>
    </submittedName>
</protein>
<evidence type="ECO:0000256" key="5">
    <source>
        <dbReference type="SAM" id="MobiDB-lite"/>
    </source>
</evidence>
<dbReference type="InterPro" id="IPR017972">
    <property type="entry name" value="Cyt_P450_CS"/>
</dbReference>
<dbReference type="HOGENOM" id="CLU_001570_5_1_3"/>
<dbReference type="eggNOG" id="COG2124">
    <property type="taxonomic scope" value="Bacteria"/>
</dbReference>
<feature type="region of interest" description="Disordered" evidence="5">
    <location>
        <begin position="441"/>
        <end position="468"/>
    </location>
</feature>
<name>B8HVM8_CYAP4</name>